<dbReference type="AlphaFoldDB" id="A0A423VNY7"/>
<dbReference type="Proteomes" id="UP000285146">
    <property type="component" value="Unassembled WGS sequence"/>
</dbReference>
<organism evidence="1 2">
    <name type="scientific">Cytospora leucostoma</name>
    <dbReference type="NCBI Taxonomy" id="1230097"/>
    <lineage>
        <taxon>Eukaryota</taxon>
        <taxon>Fungi</taxon>
        <taxon>Dikarya</taxon>
        <taxon>Ascomycota</taxon>
        <taxon>Pezizomycotina</taxon>
        <taxon>Sordariomycetes</taxon>
        <taxon>Sordariomycetidae</taxon>
        <taxon>Diaporthales</taxon>
        <taxon>Cytosporaceae</taxon>
        <taxon>Cytospora</taxon>
    </lineage>
</organism>
<protein>
    <submittedName>
        <fullName evidence="1">Uncharacterized protein</fullName>
    </submittedName>
</protein>
<dbReference type="EMBL" id="LKEB01000084">
    <property type="protein sequence ID" value="ROV92634.1"/>
    <property type="molecule type" value="Genomic_DNA"/>
</dbReference>
<comment type="caution">
    <text evidence="1">The sequence shown here is derived from an EMBL/GenBank/DDBJ whole genome shotgun (WGS) entry which is preliminary data.</text>
</comment>
<proteinExistence type="predicted"/>
<accession>A0A423VNY7</accession>
<evidence type="ECO:0000313" key="1">
    <source>
        <dbReference type="EMBL" id="ROV92634.1"/>
    </source>
</evidence>
<dbReference type="InParanoid" id="A0A423VNY7"/>
<gene>
    <name evidence="1" type="ORF">VPNG_09883</name>
</gene>
<sequence>MVIDEIVAASGDDLYIRDSPRSLGLSSGYCLRTATTLIEPDSGRHERALQPGASLLARLRVRLIYTTSM</sequence>
<evidence type="ECO:0000313" key="2">
    <source>
        <dbReference type="Proteomes" id="UP000285146"/>
    </source>
</evidence>
<reference evidence="1 2" key="1">
    <citation type="submission" date="2015-09" db="EMBL/GenBank/DDBJ databases">
        <title>Host preference determinants of Valsa canker pathogens revealed by comparative genomics.</title>
        <authorList>
            <person name="Yin Z."/>
            <person name="Huang L."/>
        </authorList>
    </citation>
    <scope>NUCLEOTIDE SEQUENCE [LARGE SCALE GENOMIC DNA]</scope>
    <source>
        <strain evidence="1 2">SXYLt</strain>
    </source>
</reference>
<name>A0A423VNY7_9PEZI</name>
<keyword evidence="2" id="KW-1185">Reference proteome</keyword>